<feature type="transmembrane region" description="Helical" evidence="6">
    <location>
        <begin position="317"/>
        <end position="343"/>
    </location>
</feature>
<dbReference type="Pfam" id="PF00361">
    <property type="entry name" value="Proton_antipo_M"/>
    <property type="match status" value="1"/>
</dbReference>
<dbReference type="PANTHER" id="PTHR43373:SF1">
    <property type="entry name" value="NA(+)_H(+) ANTIPORTER SUBUNIT A"/>
    <property type="match status" value="1"/>
</dbReference>
<evidence type="ECO:0000313" key="9">
    <source>
        <dbReference type="EMBL" id="MDO4841626.1"/>
    </source>
</evidence>
<feature type="transmembrane region" description="Helical" evidence="6">
    <location>
        <begin position="460"/>
        <end position="478"/>
    </location>
</feature>
<feature type="transmembrane region" description="Helical" evidence="6">
    <location>
        <begin position="6"/>
        <end position="21"/>
    </location>
</feature>
<accession>A0AA43RIU0</accession>
<evidence type="ECO:0000256" key="3">
    <source>
        <dbReference type="ARBA" id="ARBA00022989"/>
    </source>
</evidence>
<proteinExistence type="predicted"/>
<evidence type="ECO:0000313" key="10">
    <source>
        <dbReference type="Proteomes" id="UP001168575"/>
    </source>
</evidence>
<feature type="domain" description="NADH:quinone oxidoreductase/Mrp antiporter transmembrane" evidence="7">
    <location>
        <begin position="186"/>
        <end position="470"/>
    </location>
</feature>
<feature type="transmembrane region" description="Helical" evidence="6">
    <location>
        <begin position="624"/>
        <end position="645"/>
    </location>
</feature>
<feature type="transmembrane region" description="Helical" evidence="6">
    <location>
        <begin position="220"/>
        <end position="240"/>
    </location>
</feature>
<feature type="transmembrane region" description="Helical" evidence="6">
    <location>
        <begin position="252"/>
        <end position="273"/>
    </location>
</feature>
<protein>
    <submittedName>
        <fullName evidence="9">Proton-conducting transporter membrane subunit</fullName>
    </submittedName>
</protein>
<keyword evidence="4 6" id="KW-0472">Membrane</keyword>
<dbReference type="InterPro" id="IPR001516">
    <property type="entry name" value="Proton_antipo_N"/>
</dbReference>
<keyword evidence="3 6" id="KW-1133">Transmembrane helix</keyword>
<feature type="transmembrane region" description="Helical" evidence="6">
    <location>
        <begin position="380"/>
        <end position="400"/>
    </location>
</feature>
<evidence type="ECO:0000259" key="8">
    <source>
        <dbReference type="Pfam" id="PF00662"/>
    </source>
</evidence>
<dbReference type="InterPro" id="IPR050616">
    <property type="entry name" value="CPA3_Na-H_Antiporter_A"/>
</dbReference>
<evidence type="ECO:0000256" key="6">
    <source>
        <dbReference type="SAM" id="Phobius"/>
    </source>
</evidence>
<feature type="transmembrane region" description="Helical" evidence="6">
    <location>
        <begin position="355"/>
        <end position="374"/>
    </location>
</feature>
<feature type="transmembrane region" description="Helical" evidence="6">
    <location>
        <begin position="506"/>
        <end position="528"/>
    </location>
</feature>
<dbReference type="AlphaFoldDB" id="A0AA43RIU0"/>
<dbReference type="InterPro" id="IPR001750">
    <property type="entry name" value="ND/Mrp_TM"/>
</dbReference>
<evidence type="ECO:0000256" key="4">
    <source>
        <dbReference type="ARBA" id="ARBA00023136"/>
    </source>
</evidence>
<name>A0AA43RIU0_9ACTN</name>
<comment type="caution">
    <text evidence="9">The sequence shown here is derived from an EMBL/GenBank/DDBJ whole genome shotgun (WGS) entry which is preliminary data.</text>
</comment>
<evidence type="ECO:0000256" key="5">
    <source>
        <dbReference type="RuleBase" id="RU000320"/>
    </source>
</evidence>
<dbReference type="GO" id="GO:0016020">
    <property type="term" value="C:membrane"/>
    <property type="evidence" value="ECO:0007669"/>
    <property type="project" value="UniProtKB-SubCell"/>
</dbReference>
<feature type="transmembrane region" description="Helical" evidence="6">
    <location>
        <begin position="168"/>
        <end position="184"/>
    </location>
</feature>
<feature type="transmembrane region" description="Helical" evidence="6">
    <location>
        <begin position="128"/>
        <end position="148"/>
    </location>
</feature>
<dbReference type="EMBL" id="JAUMVS010000034">
    <property type="protein sequence ID" value="MDO4841626.1"/>
    <property type="molecule type" value="Genomic_DNA"/>
</dbReference>
<dbReference type="Proteomes" id="UP001168575">
    <property type="component" value="Unassembled WGS sequence"/>
</dbReference>
<feature type="transmembrane region" description="Helical" evidence="6">
    <location>
        <begin position="190"/>
        <end position="208"/>
    </location>
</feature>
<evidence type="ECO:0000256" key="1">
    <source>
        <dbReference type="ARBA" id="ARBA00004127"/>
    </source>
</evidence>
<dbReference type="GO" id="GO:0012505">
    <property type="term" value="C:endomembrane system"/>
    <property type="evidence" value="ECO:0007669"/>
    <property type="project" value="UniProtKB-SubCell"/>
</dbReference>
<dbReference type="Pfam" id="PF00662">
    <property type="entry name" value="Proton_antipo_N"/>
    <property type="match status" value="1"/>
</dbReference>
<feature type="domain" description="NADH-Ubiquinone oxidoreductase (complex I) chain 5 N-terminal" evidence="8">
    <location>
        <begin position="117"/>
        <end position="153"/>
    </location>
</feature>
<dbReference type="PRINTS" id="PR01434">
    <property type="entry name" value="NADHDHGNASE5"/>
</dbReference>
<evidence type="ECO:0000256" key="2">
    <source>
        <dbReference type="ARBA" id="ARBA00022692"/>
    </source>
</evidence>
<feature type="transmembrane region" description="Helical" evidence="6">
    <location>
        <begin position="67"/>
        <end position="85"/>
    </location>
</feature>
<organism evidence="9 10">
    <name type="scientific">Phoenicibacter congonensis</name>
    <dbReference type="NCBI Taxonomy" id="1944646"/>
    <lineage>
        <taxon>Bacteria</taxon>
        <taxon>Bacillati</taxon>
        <taxon>Actinomycetota</taxon>
        <taxon>Coriobacteriia</taxon>
        <taxon>Eggerthellales</taxon>
        <taxon>Eggerthellaceae</taxon>
        <taxon>Phoenicibacter</taxon>
    </lineage>
</organism>
<comment type="subcellular location">
    <subcellularLocation>
        <location evidence="1">Endomembrane system</location>
        <topology evidence="1">Multi-pass membrane protein</topology>
    </subcellularLocation>
    <subcellularLocation>
        <location evidence="5">Membrane</location>
        <topology evidence="5">Multi-pass membrane protein</topology>
    </subcellularLocation>
</comment>
<dbReference type="PANTHER" id="PTHR43373">
    <property type="entry name" value="NA(+)/H(+) ANTIPORTER SUBUNIT"/>
    <property type="match status" value="1"/>
</dbReference>
<reference evidence="9" key="1">
    <citation type="submission" date="2023-07" db="EMBL/GenBank/DDBJ databases">
        <title>Between Cages and Wild: Unraveling the Impact of Captivity on Animal Microbiomes and Antimicrobial Resistance.</title>
        <authorList>
            <person name="Schmartz G.P."/>
            <person name="Rehner J."/>
            <person name="Schuff M.J."/>
            <person name="Becker S.L."/>
            <person name="Kravczyk M."/>
            <person name="Gurevich A."/>
            <person name="Francke R."/>
            <person name="Mueller R."/>
            <person name="Keller V."/>
            <person name="Keller A."/>
        </authorList>
    </citation>
    <scope>NUCLEOTIDE SEQUENCE</scope>
    <source>
        <strain evidence="9">S12M_St_49</strain>
    </source>
</reference>
<sequence>METIFTLILIPFVGALLSLALKGKARDTIVCIACAATACLAIAFTAINYASGVADSKLLINFTSHAVDYICFGINILLMVLVLGYCFKYKKAIPAILAVLQLGFEIYLEFCPEKAAVHVTNGLSVDMLSLVMTLIIGIIGSGICIYAIGYMSDFQKHEPKDAKDRRSFFFAVCIAFLGAMFLIVFSNDMNWMLCGWEITTVCSFLLIGYTKTEEAIKNSFLQITLNLIGGLAFAVAIFLSCKFAGTAEFSEFIKIGLTNQSVVVVPLALFALAGFTKAAQMPFHTWLLGAMVAPTPTSALLHSSTMVKAGVFLLVKLAPLFAVCQFTGMSVALIGGLTFLFASLFAISQSNGKRVLAYSTIANLGLITMCAGIGTDIAIWAAVMLIIFHAIAKSMLFLCVGTAEHHIGSRDIESFDLLFDRMPKLARFMMFGILVMFVAPFGMLIAKWGAIIASFDFKNLTLIVFLCFGSAATFMYWAKWLGKLAGISSCSENVEKTVTKSEAFTFYLMATLLALANIFMPLLSVFVVDKTASSLLSTSIYPTGFVSFETLVLCAVLSLAMIYFLFCVVGKERKADDRELTPYLAGATADSSKREFAGSLGEPVEATTRNFYLEKYFGESITPVVQAFGAALIVISIVYSIVIYLG</sequence>
<evidence type="ECO:0000259" key="7">
    <source>
        <dbReference type="Pfam" id="PF00361"/>
    </source>
</evidence>
<keyword evidence="10" id="KW-1185">Reference proteome</keyword>
<keyword evidence="2 5" id="KW-0812">Transmembrane</keyword>
<feature type="transmembrane region" description="Helical" evidence="6">
    <location>
        <begin position="28"/>
        <end position="47"/>
    </location>
</feature>
<feature type="transmembrane region" description="Helical" evidence="6">
    <location>
        <begin position="428"/>
        <end position="448"/>
    </location>
</feature>
<feature type="transmembrane region" description="Helical" evidence="6">
    <location>
        <begin position="548"/>
        <end position="569"/>
    </location>
</feature>
<gene>
    <name evidence="9" type="ORF">Q3982_03000</name>
</gene>